<dbReference type="InterPro" id="IPR001478">
    <property type="entry name" value="PDZ"/>
</dbReference>
<feature type="region of interest" description="Disordered" evidence="2">
    <location>
        <begin position="1151"/>
        <end position="1179"/>
    </location>
</feature>
<feature type="repeat" description="ANK" evidence="1">
    <location>
        <begin position="375"/>
        <end position="407"/>
    </location>
</feature>
<dbReference type="GO" id="GO:0030160">
    <property type="term" value="F:synaptic receptor adaptor activity"/>
    <property type="evidence" value="ECO:0007669"/>
    <property type="project" value="TreeGrafter"/>
</dbReference>
<feature type="region of interest" description="Disordered" evidence="2">
    <location>
        <begin position="1208"/>
        <end position="1236"/>
    </location>
</feature>
<dbReference type="GO" id="GO:0045211">
    <property type="term" value="C:postsynaptic membrane"/>
    <property type="evidence" value="ECO:0007669"/>
    <property type="project" value="TreeGrafter"/>
</dbReference>
<dbReference type="PANTHER" id="PTHR24135">
    <property type="entry name" value="SH3 AND MULTIPLE ANKYRIN REPEAT DOMAINS PROTEIN"/>
    <property type="match status" value="1"/>
</dbReference>
<evidence type="ECO:0000259" key="3">
    <source>
        <dbReference type="PROSITE" id="PS50106"/>
    </source>
</evidence>
<dbReference type="PROSITE" id="PS50297">
    <property type="entry name" value="ANK_REP_REGION"/>
    <property type="match status" value="3"/>
</dbReference>
<dbReference type="InterPro" id="IPR002110">
    <property type="entry name" value="Ankyrin_rpt"/>
</dbReference>
<feature type="repeat" description="ANK" evidence="1">
    <location>
        <begin position="408"/>
        <end position="440"/>
    </location>
</feature>
<dbReference type="SMART" id="SM00228">
    <property type="entry name" value="PDZ"/>
    <property type="match status" value="1"/>
</dbReference>
<dbReference type="GO" id="GO:0035255">
    <property type="term" value="F:ionotropic glutamate receptor binding"/>
    <property type="evidence" value="ECO:0007669"/>
    <property type="project" value="TreeGrafter"/>
</dbReference>
<dbReference type="PROSITE" id="PS50088">
    <property type="entry name" value="ANK_REPEAT"/>
    <property type="match status" value="3"/>
</dbReference>
<dbReference type="SMART" id="SM00248">
    <property type="entry name" value="ANK"/>
    <property type="match status" value="6"/>
</dbReference>
<dbReference type="GO" id="GO:0014069">
    <property type="term" value="C:postsynaptic density"/>
    <property type="evidence" value="ECO:0007669"/>
    <property type="project" value="TreeGrafter"/>
</dbReference>
<feature type="region of interest" description="Disordered" evidence="2">
    <location>
        <begin position="894"/>
        <end position="913"/>
    </location>
</feature>
<feature type="compositionally biased region" description="Polar residues" evidence="2">
    <location>
        <begin position="867"/>
        <end position="876"/>
    </location>
</feature>
<dbReference type="Pfam" id="PF17820">
    <property type="entry name" value="PDZ_6"/>
    <property type="match status" value="1"/>
</dbReference>
<feature type="compositionally biased region" description="Polar residues" evidence="2">
    <location>
        <begin position="1129"/>
        <end position="1138"/>
    </location>
</feature>
<evidence type="ECO:0000313" key="5">
    <source>
        <dbReference type="WBParaSite" id="nRc.2.0.1.t17120-RA"/>
    </source>
</evidence>
<feature type="repeat" description="ANK" evidence="1">
    <location>
        <begin position="307"/>
        <end position="339"/>
    </location>
</feature>
<protein>
    <submittedName>
        <fullName evidence="5">PDZ domain-containing protein</fullName>
    </submittedName>
</protein>
<keyword evidence="1" id="KW-0040">ANK repeat</keyword>
<dbReference type="PANTHER" id="PTHR24135:SF28">
    <property type="entry name" value="LD13733P"/>
    <property type="match status" value="1"/>
</dbReference>
<dbReference type="Proteomes" id="UP000887565">
    <property type="component" value="Unplaced"/>
</dbReference>
<dbReference type="GO" id="GO:0043197">
    <property type="term" value="C:dendritic spine"/>
    <property type="evidence" value="ECO:0007669"/>
    <property type="project" value="TreeGrafter"/>
</dbReference>
<organism evidence="4 5">
    <name type="scientific">Romanomermis culicivorax</name>
    <name type="common">Nematode worm</name>
    <dbReference type="NCBI Taxonomy" id="13658"/>
    <lineage>
        <taxon>Eukaryota</taxon>
        <taxon>Metazoa</taxon>
        <taxon>Ecdysozoa</taxon>
        <taxon>Nematoda</taxon>
        <taxon>Enoplea</taxon>
        <taxon>Dorylaimia</taxon>
        <taxon>Mermithida</taxon>
        <taxon>Mermithoidea</taxon>
        <taxon>Mermithidae</taxon>
        <taxon>Romanomermis</taxon>
    </lineage>
</organism>
<dbReference type="Gene3D" id="2.30.42.10">
    <property type="match status" value="1"/>
</dbReference>
<proteinExistence type="predicted"/>
<feature type="compositionally biased region" description="Low complexity" evidence="2">
    <location>
        <begin position="502"/>
        <end position="513"/>
    </location>
</feature>
<evidence type="ECO:0000256" key="1">
    <source>
        <dbReference type="PROSITE-ProRule" id="PRU00023"/>
    </source>
</evidence>
<name>A0A915ITD1_ROMCU</name>
<dbReference type="InterPro" id="IPR041489">
    <property type="entry name" value="PDZ_6"/>
</dbReference>
<feature type="region of interest" description="Disordered" evidence="2">
    <location>
        <begin position="939"/>
        <end position="1044"/>
    </location>
</feature>
<dbReference type="Pfam" id="PF12796">
    <property type="entry name" value="Ank_2"/>
    <property type="match status" value="2"/>
</dbReference>
<dbReference type="InterPro" id="IPR051569">
    <property type="entry name" value="SHANK"/>
</dbReference>
<dbReference type="SUPFAM" id="SSF50156">
    <property type="entry name" value="PDZ domain-like"/>
    <property type="match status" value="1"/>
</dbReference>
<feature type="region of interest" description="Disordered" evidence="2">
    <location>
        <begin position="502"/>
        <end position="529"/>
    </location>
</feature>
<feature type="region of interest" description="Disordered" evidence="2">
    <location>
        <begin position="1106"/>
        <end position="1138"/>
    </location>
</feature>
<feature type="compositionally biased region" description="Pro residues" evidence="2">
    <location>
        <begin position="1027"/>
        <end position="1039"/>
    </location>
</feature>
<sequence>MDSIYATSSRMLGNVCLENSNFDIPSNISIQTCTVAKDDRSILTSTEKSSKYPNLRIDCQRVLVCGIILAKKWQFQLEDTVWKVKQTVLESLPKPASPPPFRLILRPNQSFTTKLNEWEKDVRERDGLNYGLFLPPCNGRAGKFLLEERPLKDYPFHDCVPYLEFKYKKRVYKMLNLDEKALRLLHNKNGLRKFLDYVENRNAEKIEKLCSQGFDPNFHAPNGDFCKKDKWYDTVLIQQTATAALLSNDRFNIISVIVLDAKMNCVIINKPDETKTPLTIASTTPNNAKVIIAVVAGGAHLDFRSLDGQTALHKAASLYNVENVKTLLSLGASPNCRDSLNLTPLYHCVLNPKSSAQTAEILLRDYSELGVEDLHGNQEIHQACKNGSNNHLEHLLFYGADLNHRNNNGNTPLHVCAVNNQETCARILMFRGADSSIVNNQGQTAYHVANFVGHSKVAEVIRAFSASQAVPYRSQPRYNSKRRFPLSKNDAADGYGTLLRHSSVGSYNSSSSSPYCDERRSTTADNGMGDSTCQQSNLVYGCSAKTNMNERRISVSNVGPFKGDPTTPNELNPAAVRSMKDSLQRPTHGNNESTPVAPESIYACQDRVCDDANIPRILVIPRGKKGFGFILRGAKKVDPTVNFQPTLEIPALQYFEGVDTNGMSMKAGLKPGDFLLEINNVDVRCASHEQVVRLIQMASDTITLKVITVDLRDRSSVPYFATMNRSTRSNAGHHCSNTYQQSSEHDQRLVHTLSHGFGRHLHRPPLGLGHYSNSTIGFNSGSTIQTLSNTIAASKSVESLPAAFRDPNTKVASIRNRSAHRRVSVTEVEQLMQRQCDAGAVVRGGVRASCSSLGVADDRQLYSRNNNENAAPQSRQGAPASPGPRVYASVAEMKRQKKQLPNAKPPLGYSNQNLDSQVSYQQNEDFYGDANEFNLSDAVSRNVSQFDPSGMRQRRRSRFDDHYGSDDTQVKKWSANSTSVLNDEPVVQRKISQAPPPPPPRDDASAFAASDYDNRQRAPSEPVRSAPRPPPPPPPPPPLDICRLSDGSTLKKALAQRRAAMTCAGVKNEESTTAKIYGKLQRGPADFQADLKSALAKRRSNLSTNKSIIEEKLPSNGDPSASKVEKSPFNPTIKGSATSLKESVANNILRKSLEQSKKTPPNYRPPSAISNASGNAIGGQQTSTLLKKDSGYTSSRNSLVEHNENAATTVSNDSSIHHHHHQNRQNVASPIDDRPSSTKVVFELNDEDSLNGDQEQNPRQFDMLKQSKVTVISQKIEENINGKHVASAYHLILLKNDDCEWDTDNIEYKVFDNLLFWLPLHLSLRIEGVIFKLTIISTA</sequence>
<keyword evidence="4" id="KW-1185">Reference proteome</keyword>
<dbReference type="InterPro" id="IPR036034">
    <property type="entry name" value="PDZ_sf"/>
</dbReference>
<dbReference type="Gene3D" id="3.10.20.90">
    <property type="entry name" value="Phosphatidylinositol 3-kinase Catalytic Subunit, Chain A, domain 1"/>
    <property type="match status" value="1"/>
</dbReference>
<dbReference type="PROSITE" id="PS50106">
    <property type="entry name" value="PDZ"/>
    <property type="match status" value="1"/>
</dbReference>
<feature type="region of interest" description="Disordered" evidence="2">
    <location>
        <begin position="867"/>
        <end position="886"/>
    </location>
</feature>
<dbReference type="SUPFAM" id="SSF48403">
    <property type="entry name" value="Ankyrin repeat"/>
    <property type="match status" value="1"/>
</dbReference>
<evidence type="ECO:0000256" key="2">
    <source>
        <dbReference type="SAM" id="MobiDB-lite"/>
    </source>
</evidence>
<evidence type="ECO:0000313" key="4">
    <source>
        <dbReference type="Proteomes" id="UP000887565"/>
    </source>
</evidence>
<accession>A0A915ITD1</accession>
<dbReference type="Gene3D" id="1.25.40.20">
    <property type="entry name" value="Ankyrin repeat-containing domain"/>
    <property type="match status" value="1"/>
</dbReference>
<reference evidence="5" key="1">
    <citation type="submission" date="2022-11" db="UniProtKB">
        <authorList>
            <consortium name="WormBaseParasite"/>
        </authorList>
    </citation>
    <scope>IDENTIFICATION</scope>
</reference>
<feature type="domain" description="PDZ" evidence="3">
    <location>
        <begin position="617"/>
        <end position="710"/>
    </location>
</feature>
<dbReference type="WBParaSite" id="nRc.2.0.1.t17120-RA">
    <property type="protein sequence ID" value="nRc.2.0.1.t17120-RA"/>
    <property type="gene ID" value="nRc.2.0.1.g17120"/>
</dbReference>
<dbReference type="CDD" id="cd06746">
    <property type="entry name" value="PDZ_SHANK1_3-like"/>
    <property type="match status" value="1"/>
</dbReference>
<feature type="compositionally biased region" description="Polar residues" evidence="2">
    <location>
        <begin position="1168"/>
        <end position="1179"/>
    </location>
</feature>
<dbReference type="InterPro" id="IPR036770">
    <property type="entry name" value="Ankyrin_rpt-contain_sf"/>
</dbReference>
<feature type="compositionally biased region" description="Basic and acidic residues" evidence="2">
    <location>
        <begin position="958"/>
        <end position="970"/>
    </location>
</feature>